<name>A0A5H2XGT9_PRUDU</name>
<organism evidence="1">
    <name type="scientific">Prunus dulcis</name>
    <name type="common">Almond</name>
    <name type="synonym">Amygdalus dulcis</name>
    <dbReference type="NCBI Taxonomy" id="3755"/>
    <lineage>
        <taxon>Eukaryota</taxon>
        <taxon>Viridiplantae</taxon>
        <taxon>Streptophyta</taxon>
        <taxon>Embryophyta</taxon>
        <taxon>Tracheophyta</taxon>
        <taxon>Spermatophyta</taxon>
        <taxon>Magnoliopsida</taxon>
        <taxon>eudicotyledons</taxon>
        <taxon>Gunneridae</taxon>
        <taxon>Pentapetalae</taxon>
        <taxon>rosids</taxon>
        <taxon>fabids</taxon>
        <taxon>Rosales</taxon>
        <taxon>Rosaceae</taxon>
        <taxon>Amygdaloideae</taxon>
        <taxon>Amygdaleae</taxon>
        <taxon>Prunus</taxon>
    </lineage>
</organism>
<feature type="non-terminal residue" evidence="1">
    <location>
        <position position="50"/>
    </location>
</feature>
<sequence length="50" mass="5591">MISLIRRQVSGTQISRAAILAGLGTPSLPSRKSWHSQFERPKLVRQVKCT</sequence>
<gene>
    <name evidence="1" type="ORF">Prudu_139S000300</name>
</gene>
<protein>
    <submittedName>
        <fullName evidence="1">Uncharacterized protein</fullName>
    </submittedName>
</protein>
<proteinExistence type="predicted"/>
<dbReference type="AlphaFoldDB" id="A0A5H2XGT9"/>
<accession>A0A5H2XGT9</accession>
<evidence type="ECO:0000313" key="1">
    <source>
        <dbReference type="EMBL" id="BBN67643.1"/>
    </source>
</evidence>
<reference evidence="1" key="1">
    <citation type="journal article" date="2019" name="Science">
        <title>Mutation of a bHLH transcription factor allowed almond domestication.</title>
        <authorList>
            <person name="Sanchez-Perez R."/>
            <person name="Pavan S."/>
            <person name="Mazzeo R."/>
            <person name="Moldovan C."/>
            <person name="Aiese Cigliano R."/>
            <person name="Del Cueto J."/>
            <person name="Ricciardi F."/>
            <person name="Lotti C."/>
            <person name="Ricciardi L."/>
            <person name="Dicenta F."/>
            <person name="Lopez-Marques R.L."/>
            <person name="Lindberg Moller B."/>
        </authorList>
    </citation>
    <scope>NUCLEOTIDE SEQUENCE</scope>
</reference>
<dbReference type="EMBL" id="AP020476">
    <property type="protein sequence ID" value="BBN67643.1"/>
    <property type="molecule type" value="Genomic_DNA"/>
</dbReference>